<dbReference type="Proteomes" id="UP000626109">
    <property type="component" value="Unassembled WGS sequence"/>
</dbReference>
<evidence type="ECO:0000259" key="2">
    <source>
        <dbReference type="PROSITE" id="PS50020"/>
    </source>
</evidence>
<dbReference type="EMBL" id="CAJNNW010030820">
    <property type="protein sequence ID" value="CAE8704591.1"/>
    <property type="molecule type" value="Genomic_DNA"/>
</dbReference>
<comment type="caution">
    <text evidence="3">The sequence shown here is derived from an EMBL/GenBank/DDBJ whole genome shotgun (WGS) entry which is preliminary data.</text>
</comment>
<gene>
    <name evidence="3" type="ORF">PGLA2088_LOCUS33264</name>
</gene>
<dbReference type="InterPro" id="IPR001202">
    <property type="entry name" value="WW_dom"/>
</dbReference>
<reference evidence="3" key="1">
    <citation type="submission" date="2021-02" db="EMBL/GenBank/DDBJ databases">
        <authorList>
            <person name="Dougan E. K."/>
            <person name="Rhodes N."/>
            <person name="Thang M."/>
            <person name="Chan C."/>
        </authorList>
    </citation>
    <scope>NUCLEOTIDE SEQUENCE</scope>
</reference>
<feature type="non-terminal residue" evidence="3">
    <location>
        <position position="380"/>
    </location>
</feature>
<protein>
    <recommendedName>
        <fullName evidence="2">WW domain-containing protein</fullName>
    </recommendedName>
</protein>
<feature type="compositionally biased region" description="Basic and acidic residues" evidence="1">
    <location>
        <begin position="122"/>
        <end position="133"/>
    </location>
</feature>
<accession>A0A813KIP9</accession>
<proteinExistence type="predicted"/>
<sequence length="380" mass="42744">SQSQVAHYHYHNHNFRNFHKLRNPQHMESENGLARSQDAHGVKGRSWYHREAPPTTTNEAVGNGYGTSSSSRSSCEVPEADDRQKQGDGWWWTAGDRVHQSHVEGKAASYYSASSRPSMRRGASESEAGRDSSRAPGPPRTSATQIQGEPPNYYLFSSAAMPDPQDPLAALPPFSQDGGSEEEFQQYWDWHLKIRHLPDGWVERVAHPQVNNQKYWYQEATSSLVWEKPVDGAPTIEEFQRSPLQGSGQVWDLSPAEIKSVLRTGQAADYGIETAELARRACAEFENFMPRVLSWHDYQYLCFWFFGGKDSNGGDRNAKSTFFSADSGASRDLFADDAFFAASARLLQERLPLMHPINTTYFVWTFARAGVEAPNLMQAV</sequence>
<evidence type="ECO:0000313" key="4">
    <source>
        <dbReference type="Proteomes" id="UP000626109"/>
    </source>
</evidence>
<feature type="domain" description="WW" evidence="2">
    <location>
        <begin position="195"/>
        <end position="231"/>
    </location>
</feature>
<organism evidence="3 4">
    <name type="scientific">Polarella glacialis</name>
    <name type="common">Dinoflagellate</name>
    <dbReference type="NCBI Taxonomy" id="89957"/>
    <lineage>
        <taxon>Eukaryota</taxon>
        <taxon>Sar</taxon>
        <taxon>Alveolata</taxon>
        <taxon>Dinophyceae</taxon>
        <taxon>Suessiales</taxon>
        <taxon>Suessiaceae</taxon>
        <taxon>Polarella</taxon>
    </lineage>
</organism>
<dbReference type="AlphaFoldDB" id="A0A813KIP9"/>
<feature type="compositionally biased region" description="Low complexity" evidence="1">
    <location>
        <begin position="159"/>
        <end position="173"/>
    </location>
</feature>
<dbReference type="PROSITE" id="PS50020">
    <property type="entry name" value="WW_DOMAIN_2"/>
    <property type="match status" value="1"/>
</dbReference>
<evidence type="ECO:0000313" key="3">
    <source>
        <dbReference type="EMBL" id="CAE8704591.1"/>
    </source>
</evidence>
<name>A0A813KIP9_POLGL</name>
<feature type="non-terminal residue" evidence="3">
    <location>
        <position position="1"/>
    </location>
</feature>
<evidence type="ECO:0000256" key="1">
    <source>
        <dbReference type="SAM" id="MobiDB-lite"/>
    </source>
</evidence>
<feature type="region of interest" description="Disordered" evidence="1">
    <location>
        <begin position="108"/>
        <end position="180"/>
    </location>
</feature>
<feature type="region of interest" description="Disordered" evidence="1">
    <location>
        <begin position="26"/>
        <end position="88"/>
    </location>
</feature>